<sequence>MSFLIVGHTHEDIDAKFSEVSRLLNTKDAEYFDDFLNVLKNAERITQLFDVKSWIEGDLNKVDHITQPWHFKFVSVDGGVKVFYKGVQSQPWSALNGNFLNKAPSGKPEILKPNFSKIEIDKNVKQIKALKLFFKKQDSTQKWLDFYESLNSNMDSLDSGVFPLTLLPRQPIRQAFPPGQGMVPEVRELIEKENRQPLLQIKKRKTGDEASDLRVAKKKNDNTSGGKGFGKRKRRFIYDTTLCRSRLVMISDEERKKHLWIKILMDLYTSFMQYMHILLLILYVLCCLFEGYILFILRLLQELLRQSLLEHMGLFQPRVSFYGEIGSVN</sequence>
<evidence type="ECO:0000256" key="1">
    <source>
        <dbReference type="SAM" id="Phobius"/>
    </source>
</evidence>
<keyword evidence="1" id="KW-0472">Membrane</keyword>
<protein>
    <recommendedName>
        <fullName evidence="2">DUF7869 domain-containing protein</fullName>
    </recommendedName>
</protein>
<dbReference type="PANTHER" id="PTHR33153:SF3">
    <property type="entry name" value="TRAFFICKING PROTEIN PARTICLE COMPLEX SUBUNIT 11 DOMAIN-CONTAINING PROTEIN"/>
    <property type="match status" value="1"/>
</dbReference>
<keyword evidence="1" id="KW-0812">Transmembrane</keyword>
<keyword evidence="4" id="KW-1185">Reference proteome</keyword>
<dbReference type="AlphaFoldDB" id="A0A9D4RZI4"/>
<dbReference type="EMBL" id="JAIWYP010000001">
    <property type="protein sequence ID" value="KAH3884743.1"/>
    <property type="molecule type" value="Genomic_DNA"/>
</dbReference>
<accession>A0A9D4RZI4</accession>
<reference evidence="3" key="1">
    <citation type="journal article" date="2019" name="bioRxiv">
        <title>The Genome of the Zebra Mussel, Dreissena polymorpha: A Resource for Invasive Species Research.</title>
        <authorList>
            <person name="McCartney M.A."/>
            <person name="Auch B."/>
            <person name="Kono T."/>
            <person name="Mallez S."/>
            <person name="Zhang Y."/>
            <person name="Obille A."/>
            <person name="Becker A."/>
            <person name="Abrahante J.E."/>
            <person name="Garbe J."/>
            <person name="Badalamenti J.P."/>
            <person name="Herman A."/>
            <person name="Mangelson H."/>
            <person name="Liachko I."/>
            <person name="Sullivan S."/>
            <person name="Sone E.D."/>
            <person name="Koren S."/>
            <person name="Silverstein K.A.T."/>
            <person name="Beckman K.B."/>
            <person name="Gohl D.M."/>
        </authorList>
    </citation>
    <scope>NUCLEOTIDE SEQUENCE</scope>
    <source>
        <strain evidence="3">Duluth1</strain>
        <tissue evidence="3">Whole animal</tissue>
    </source>
</reference>
<name>A0A9D4RZI4_DREPO</name>
<evidence type="ECO:0000313" key="4">
    <source>
        <dbReference type="Proteomes" id="UP000828390"/>
    </source>
</evidence>
<feature type="domain" description="DUF7869" evidence="2">
    <location>
        <begin position="1"/>
        <end position="88"/>
    </location>
</feature>
<dbReference type="Pfam" id="PF25273">
    <property type="entry name" value="DUF7869"/>
    <property type="match status" value="1"/>
</dbReference>
<comment type="caution">
    <text evidence="3">The sequence shown here is derived from an EMBL/GenBank/DDBJ whole genome shotgun (WGS) entry which is preliminary data.</text>
</comment>
<feature type="transmembrane region" description="Helical" evidence="1">
    <location>
        <begin position="274"/>
        <end position="297"/>
    </location>
</feature>
<organism evidence="3 4">
    <name type="scientific">Dreissena polymorpha</name>
    <name type="common">Zebra mussel</name>
    <name type="synonym">Mytilus polymorpha</name>
    <dbReference type="NCBI Taxonomy" id="45954"/>
    <lineage>
        <taxon>Eukaryota</taxon>
        <taxon>Metazoa</taxon>
        <taxon>Spiralia</taxon>
        <taxon>Lophotrochozoa</taxon>
        <taxon>Mollusca</taxon>
        <taxon>Bivalvia</taxon>
        <taxon>Autobranchia</taxon>
        <taxon>Heteroconchia</taxon>
        <taxon>Euheterodonta</taxon>
        <taxon>Imparidentia</taxon>
        <taxon>Neoheterodontei</taxon>
        <taxon>Myida</taxon>
        <taxon>Dreissenoidea</taxon>
        <taxon>Dreissenidae</taxon>
        <taxon>Dreissena</taxon>
    </lineage>
</organism>
<dbReference type="PANTHER" id="PTHR33153">
    <property type="entry name" value="MYND-TYPE DOMAIN-CONTAINING PROTEIN"/>
    <property type="match status" value="1"/>
</dbReference>
<keyword evidence="1" id="KW-1133">Transmembrane helix</keyword>
<gene>
    <name evidence="3" type="ORF">DPMN_008729</name>
</gene>
<proteinExistence type="predicted"/>
<dbReference type="InterPro" id="IPR057191">
    <property type="entry name" value="DUF7869"/>
</dbReference>
<evidence type="ECO:0000259" key="2">
    <source>
        <dbReference type="Pfam" id="PF25273"/>
    </source>
</evidence>
<dbReference type="Proteomes" id="UP000828390">
    <property type="component" value="Unassembled WGS sequence"/>
</dbReference>
<reference evidence="3" key="2">
    <citation type="submission" date="2020-11" db="EMBL/GenBank/DDBJ databases">
        <authorList>
            <person name="McCartney M.A."/>
            <person name="Auch B."/>
            <person name="Kono T."/>
            <person name="Mallez S."/>
            <person name="Becker A."/>
            <person name="Gohl D.M."/>
            <person name="Silverstein K.A.T."/>
            <person name="Koren S."/>
            <person name="Bechman K.B."/>
            <person name="Herman A."/>
            <person name="Abrahante J.E."/>
            <person name="Garbe J."/>
        </authorList>
    </citation>
    <scope>NUCLEOTIDE SEQUENCE</scope>
    <source>
        <strain evidence="3">Duluth1</strain>
        <tissue evidence="3">Whole animal</tissue>
    </source>
</reference>
<evidence type="ECO:0000313" key="3">
    <source>
        <dbReference type="EMBL" id="KAH3884743.1"/>
    </source>
</evidence>